<dbReference type="AlphaFoldDB" id="A0A8X6PT94"/>
<name>A0A8X6PT94_NEPPI</name>
<dbReference type="Proteomes" id="UP000887013">
    <property type="component" value="Unassembled WGS sequence"/>
</dbReference>
<reference evidence="2" key="1">
    <citation type="submission" date="2020-08" db="EMBL/GenBank/DDBJ databases">
        <title>Multicomponent nature underlies the extraordinary mechanical properties of spider dragline silk.</title>
        <authorList>
            <person name="Kono N."/>
            <person name="Nakamura H."/>
            <person name="Mori M."/>
            <person name="Yoshida Y."/>
            <person name="Ohtoshi R."/>
            <person name="Malay A.D."/>
            <person name="Moran D.A.P."/>
            <person name="Tomita M."/>
            <person name="Numata K."/>
            <person name="Arakawa K."/>
        </authorList>
    </citation>
    <scope>NUCLEOTIDE SEQUENCE</scope>
</reference>
<sequence length="236" mass="27298">MIVNVATVVAGLLSSPFVWCLIKLIILNEPFYLIPLTIYLYFIVLLDNIHQQYFKLFSDRTQTENSPGEATKTSIYLQTPNNKFIKHHRKKHLRKRKKIKFQPKLSTIEEIDETIEPTYNDAQNIEKLNSPTLAIPNPIPQSASSITLSNPTPDKQKLAAVPAPESIPSPIFKEMIKNKSFIIPDLIVPSETTPTNVNENFAEQYYKYVEQKRKHKKLSFFKRKFLSLKKKVLKKI</sequence>
<dbReference type="EMBL" id="BMAW01119416">
    <property type="protein sequence ID" value="GFT84540.1"/>
    <property type="molecule type" value="Genomic_DNA"/>
</dbReference>
<accession>A0A8X6PT94</accession>
<keyword evidence="1" id="KW-0812">Transmembrane</keyword>
<keyword evidence="1" id="KW-1133">Transmembrane helix</keyword>
<keyword evidence="1" id="KW-0472">Membrane</keyword>
<keyword evidence="3" id="KW-1185">Reference proteome</keyword>
<dbReference type="OrthoDB" id="6453481at2759"/>
<feature type="transmembrane region" description="Helical" evidence="1">
    <location>
        <begin position="30"/>
        <end position="49"/>
    </location>
</feature>
<evidence type="ECO:0000313" key="3">
    <source>
        <dbReference type="Proteomes" id="UP000887013"/>
    </source>
</evidence>
<evidence type="ECO:0000313" key="2">
    <source>
        <dbReference type="EMBL" id="GFT84540.1"/>
    </source>
</evidence>
<comment type="caution">
    <text evidence="2">The sequence shown here is derived from an EMBL/GenBank/DDBJ whole genome shotgun (WGS) entry which is preliminary data.</text>
</comment>
<proteinExistence type="predicted"/>
<organism evidence="2 3">
    <name type="scientific">Nephila pilipes</name>
    <name type="common">Giant wood spider</name>
    <name type="synonym">Nephila maculata</name>
    <dbReference type="NCBI Taxonomy" id="299642"/>
    <lineage>
        <taxon>Eukaryota</taxon>
        <taxon>Metazoa</taxon>
        <taxon>Ecdysozoa</taxon>
        <taxon>Arthropoda</taxon>
        <taxon>Chelicerata</taxon>
        <taxon>Arachnida</taxon>
        <taxon>Araneae</taxon>
        <taxon>Araneomorphae</taxon>
        <taxon>Entelegynae</taxon>
        <taxon>Araneoidea</taxon>
        <taxon>Nephilidae</taxon>
        <taxon>Nephila</taxon>
    </lineage>
</organism>
<evidence type="ECO:0000256" key="1">
    <source>
        <dbReference type="SAM" id="Phobius"/>
    </source>
</evidence>
<gene>
    <name evidence="2" type="ORF">NPIL_69531</name>
</gene>
<protein>
    <submittedName>
        <fullName evidence="2">Uncharacterized protein</fullName>
    </submittedName>
</protein>